<feature type="compositionally biased region" description="Polar residues" evidence="1">
    <location>
        <begin position="109"/>
        <end position="118"/>
    </location>
</feature>
<dbReference type="EMBL" id="BKCJ010003053">
    <property type="protein sequence ID" value="GEU52690.1"/>
    <property type="molecule type" value="Genomic_DNA"/>
</dbReference>
<evidence type="ECO:0000259" key="3">
    <source>
        <dbReference type="Pfam" id="PF22936"/>
    </source>
</evidence>
<dbReference type="InterPro" id="IPR013103">
    <property type="entry name" value="RVT_2"/>
</dbReference>
<dbReference type="InterPro" id="IPR054722">
    <property type="entry name" value="PolX-like_BBD"/>
</dbReference>
<feature type="compositionally biased region" description="Low complexity" evidence="1">
    <location>
        <begin position="1890"/>
        <end position="1899"/>
    </location>
</feature>
<dbReference type="PANTHER" id="PTHR11439">
    <property type="entry name" value="GAG-POL-RELATED RETROTRANSPOSON"/>
    <property type="match status" value="1"/>
</dbReference>
<feature type="region of interest" description="Disordered" evidence="1">
    <location>
        <begin position="1630"/>
        <end position="1691"/>
    </location>
</feature>
<protein>
    <recommendedName>
        <fullName evidence="5">Retrovirus-related Pol polyprotein from transposon TNT 1-94</fullName>
    </recommendedName>
</protein>
<dbReference type="Pfam" id="PF22936">
    <property type="entry name" value="Pol_BBD"/>
    <property type="match status" value="1"/>
</dbReference>
<feature type="region of interest" description="Disordered" evidence="1">
    <location>
        <begin position="1845"/>
        <end position="1933"/>
    </location>
</feature>
<feature type="compositionally biased region" description="Polar residues" evidence="1">
    <location>
        <begin position="1103"/>
        <end position="1112"/>
    </location>
</feature>
<name>A0A6L2KVA7_TANCI</name>
<dbReference type="Pfam" id="PF07727">
    <property type="entry name" value="RVT_2"/>
    <property type="match status" value="2"/>
</dbReference>
<feature type="compositionally biased region" description="Low complexity" evidence="1">
    <location>
        <begin position="1918"/>
        <end position="1933"/>
    </location>
</feature>
<feature type="region of interest" description="Disordered" evidence="1">
    <location>
        <begin position="109"/>
        <end position="137"/>
    </location>
</feature>
<evidence type="ECO:0008006" key="5">
    <source>
        <dbReference type="Google" id="ProtNLM"/>
    </source>
</evidence>
<accession>A0A6L2KVA7</accession>
<feature type="compositionally biased region" description="Low complexity" evidence="1">
    <location>
        <begin position="1118"/>
        <end position="1135"/>
    </location>
</feature>
<evidence type="ECO:0000259" key="2">
    <source>
        <dbReference type="Pfam" id="PF07727"/>
    </source>
</evidence>
<comment type="caution">
    <text evidence="4">The sequence shown here is derived from an EMBL/GenBank/DDBJ whole genome shotgun (WGS) entry which is preliminary data.</text>
</comment>
<sequence length="2326" mass="264318">MISLRQFLVMEIWFKEMSRSTGFTTSKASITISSQLSKAVPSSKGRLNLLHMDLCGPMRVASINEKKYILVIVDDYSRCRCSIKQELDMLFGPLYDEFFNIGLNPSTNIQSTSAPSTHTNRHAEENNNDQAEEGEHLPDNKFTNPFCALAQEQAESSSHNNDPEMCMFALIVSTAEPKNIKEAMADSAWIEAMQEELHQFDRLQEEGIDFEESFAPVARLEAVWIFITCAALKSFPIFQMDVKTVFLNSPLKEEVYVAQPDGFVHLNHPEKVYRLRKSLYGLKQAPRACRFEMSLMGEMKFFLGLQIHQSPSGIFINQAKYTLKILHKHGMDKGQSIGTPMATKPKLDADLSGNPIDQTDYRSKIRSLMYLTSSRPDIVQADSSFELTAFSDADHAGLEAEYVALSAICAQVMWMRTQLQDYGFNYNKILLYYDSQTEYQLADMFTKALPEDRFKYLVRSIVLRYDGDECHKGRMQTKIELTLEQSQQGVSNDVLVSIEGVEELKRNVWIKGENKVSLHYTSGKNRVNTSAIGFHKGEFCIRDLQHPRLRNNRDAHLDYLMHLKESVETIRDIVEEAKVVRPLDRFIIFACRYTKHSQELLEYVIGTCPQGSQQRAKQLAYIPLIRKTQVIVAKPSDKSDSNTHIHVVTLKPQKTNVPVPPSTGVNSFLNASGSQPKSNPKINRISPAKGANKLPVEDQPRTNKSHLKTSNRVDSSSRLKRTVINLNSDIICQTCNKCLTSFNHDMCVATHLQSVVAPPSIRHNCNVVRKVKQVWKPKQVRQVWKPTGNILTTIGHQWRPTDRILNLGNQCPLTRFTPPKVVSAKQNKKQASCSKHMAGDRSRLMNFVKKFIGTVRFGNDHFGAIMGYGDYVIGESVISRVYYVEGLRHNLFSVRQFYDSDMEVAFRKHSCYVRDTNGVELIKGSRGSNLYTILVEDMMKSSLICLLSKASKNKSWLWHRHLNHLNFESLVLFIILQTTAKILESFNQPLILEYLLVMHQAGKGIESTIKEPRRIMEMIHVQFDELTEQMALAHLSTGPAPNLLTPGQISSCLVPNPVLATPYTPPTNKELEILFQPMFDENLEPPRVERPVFPAQAVQAPVNSVGTPSSTTIDKDAPSSSISPSSSALQSHSLHQGVTAEPNYMEDHTIASVDNNPFYYKVEPRNFKSAITEDCWFQAMQDEIHEFDRLQVWELVPQPDCVMIIALKWIYKVKLNEYGDVLKNKARWMSKRHFLNGELKEEVYVSQPEGFVDPDHPTHVCRLKKALYGLKQAPRAWFTSFSKSRRHFHKSIEICSRNFKEIWMDSCNSVDTPMVVRLKLDEDPLGIPVDQTQFRRTINWGLWYPKDTAMALTAYADADHAGCQDTRRSTSGSAQFFGDKLLADIFTKALPRQRFEFVLPRLDTMADMNINAPAGQATAMAPPVRRPLLLPPPYHQFTSSSAQYDKKARCYRCQLDEQWFVLTKDTLREALQITPVNNNQAFVTPPSSDALINFVNELDYPKYLKFSAKGTKREVFGMPIPGNLITADIQEASYYQEYLANVAKHRRKKKRTLKSVAALVAGDAPAKEPQVAAEDADLQKALEESMKSMYDVPRGPLPPLVIRKPESGKYQPLLEPKKKSLADQFIFQRRTSTPIGSSGHDEPSYAELGQSKREESEKVVPGAEEEGQGEGEGQTRPDPGAQAEGQTGSDDVLKMKARLDQTLIDKPSEADNDKATAETKVESMVFVTIQQDMSSIPPMMSPIIDLTSRPESPKITRGWRRGWIAMGHVCTLKQLDIPHQVSKAVSEVVTEAVDWAMQAPLRNRFRDLPKANMKEILHQRMWETESYKSHEDHMQLFEALEKSMNRDHSEELARDLAEARKKKKKSRESPKTPHGSPPYQPPPPPPPAGPSRALGAPGSYGSYQVPPPLPPPSSTNQKSQSKGSAAPSSSKTAASAEYQAWKTIDIRLRPSISLAPSDLEMDEDMGLDEQAQSSDDEDIKKPAWSILSSNVPVLTNNWASALASNYSPPLEDSLLAQTGDIATFMDWFCKRRGITELKPQDLEGPTFEIVKVFHPDVIHFQYQMEECHKLLTDGVDDPILRHNVSKPLPLGGPPGQVIIQSDFFFNKDLEYLRYGSKECKYDIAVIYGISHWWDQRQQFYIDRHTSEGDRSTVRTHMRILSVLQIEVFSMYGYDYMKKIVLRRADLNEHVIAERDFKYLCPSDFEDLYLLNLQGHLNHLPPKDKKILSTAVNQWTRHLDAMGFEYKHDYTVIDSPKAVMFWDKYGVQMMMRFNEIHKFSDGTLQQIDEALDYRVKEFRINRMNPGLNTRFWTRKDVDRSKAFMFAN</sequence>
<feature type="region of interest" description="Disordered" evidence="1">
    <location>
        <begin position="1103"/>
        <end position="1135"/>
    </location>
</feature>
<dbReference type="PANTHER" id="PTHR11439:SF483">
    <property type="entry name" value="PEPTIDE SYNTHASE GLIP-LIKE, PUTATIVE (AFU_ORTHOLOGUE AFUA_3G12920)-RELATED"/>
    <property type="match status" value="1"/>
</dbReference>
<feature type="region of interest" description="Disordered" evidence="1">
    <location>
        <begin position="653"/>
        <end position="716"/>
    </location>
</feature>
<feature type="domain" description="Reverse transcriptase Ty1/copia-type" evidence="2">
    <location>
        <begin position="1233"/>
        <end position="1284"/>
    </location>
</feature>
<feature type="compositionally biased region" description="Pro residues" evidence="1">
    <location>
        <begin position="1875"/>
        <end position="1889"/>
    </location>
</feature>
<reference evidence="4" key="1">
    <citation type="journal article" date="2019" name="Sci. Rep.">
        <title>Draft genome of Tanacetum cinerariifolium, the natural source of mosquito coil.</title>
        <authorList>
            <person name="Yamashiro T."/>
            <person name="Shiraishi A."/>
            <person name="Satake H."/>
            <person name="Nakayama K."/>
        </authorList>
    </citation>
    <scope>NUCLEOTIDE SEQUENCE</scope>
</reference>
<feature type="region of interest" description="Disordered" evidence="1">
    <location>
        <begin position="1590"/>
        <end position="1615"/>
    </location>
</feature>
<feature type="domain" description="Reverse transcriptase Ty1/copia-type" evidence="2">
    <location>
        <begin position="204"/>
        <end position="288"/>
    </location>
</feature>
<evidence type="ECO:0000256" key="1">
    <source>
        <dbReference type="SAM" id="MobiDB-lite"/>
    </source>
</evidence>
<proteinExistence type="predicted"/>
<gene>
    <name evidence="4" type="ORF">Tci_024668</name>
</gene>
<evidence type="ECO:0000313" key="4">
    <source>
        <dbReference type="EMBL" id="GEU52690.1"/>
    </source>
</evidence>
<organism evidence="4">
    <name type="scientific">Tanacetum cinerariifolium</name>
    <name type="common">Dalmatian daisy</name>
    <name type="synonym">Chrysanthemum cinerariifolium</name>
    <dbReference type="NCBI Taxonomy" id="118510"/>
    <lineage>
        <taxon>Eukaryota</taxon>
        <taxon>Viridiplantae</taxon>
        <taxon>Streptophyta</taxon>
        <taxon>Embryophyta</taxon>
        <taxon>Tracheophyta</taxon>
        <taxon>Spermatophyta</taxon>
        <taxon>Magnoliopsida</taxon>
        <taxon>eudicotyledons</taxon>
        <taxon>Gunneridae</taxon>
        <taxon>Pentapetalae</taxon>
        <taxon>asterids</taxon>
        <taxon>campanulids</taxon>
        <taxon>Asterales</taxon>
        <taxon>Asteraceae</taxon>
        <taxon>Asteroideae</taxon>
        <taxon>Anthemideae</taxon>
        <taxon>Anthemidinae</taxon>
        <taxon>Tanacetum</taxon>
    </lineage>
</organism>
<feature type="compositionally biased region" description="Polar residues" evidence="1">
    <location>
        <begin position="663"/>
        <end position="681"/>
    </location>
</feature>
<feature type="compositionally biased region" description="Basic and acidic residues" evidence="1">
    <location>
        <begin position="1845"/>
        <end position="1859"/>
    </location>
</feature>
<feature type="domain" description="Retrovirus-related Pol polyprotein from transposon TNT 1-94-like beta-barrel" evidence="3">
    <location>
        <begin position="832"/>
        <end position="899"/>
    </location>
</feature>